<dbReference type="AlphaFoldDB" id="G5JBL4"/>
<organism evidence="1 2">
    <name type="scientific">Crocosphaera watsonii WH 0003</name>
    <dbReference type="NCBI Taxonomy" id="423471"/>
    <lineage>
        <taxon>Bacteria</taxon>
        <taxon>Bacillati</taxon>
        <taxon>Cyanobacteriota</taxon>
        <taxon>Cyanophyceae</taxon>
        <taxon>Oscillatoriophycideae</taxon>
        <taxon>Chroococcales</taxon>
        <taxon>Aphanothecaceae</taxon>
        <taxon>Crocosphaera</taxon>
    </lineage>
</organism>
<comment type="caution">
    <text evidence="1">The sequence shown here is derived from an EMBL/GenBank/DDBJ whole genome shotgun (WGS) entry which is preliminary data.</text>
</comment>
<protein>
    <submittedName>
        <fullName evidence="1">Uncharacterized protein</fullName>
    </submittedName>
</protein>
<name>G5JBL4_CROWT</name>
<dbReference type="Proteomes" id="UP000003477">
    <property type="component" value="Unassembled WGS sequence"/>
</dbReference>
<gene>
    <name evidence="1" type="ORF">CWATWH0003_4829b4</name>
</gene>
<reference evidence="1 2" key="1">
    <citation type="journal article" date="2011" name="Front. Microbiol.">
        <title>Two Strains of Crocosphaera watsonii with Highly Conserved Genomes are Distinguished by Strain-Specific Features.</title>
        <authorList>
            <person name="Bench S.R."/>
            <person name="Ilikchyan I.N."/>
            <person name="Tripp H.J."/>
            <person name="Zehr J.P."/>
        </authorList>
    </citation>
    <scope>NUCLEOTIDE SEQUENCE [LARGE SCALE GENOMIC DNA]</scope>
    <source>
        <strain evidence="1 2">WH 0003</strain>
    </source>
</reference>
<feature type="non-terminal residue" evidence="1">
    <location>
        <position position="1"/>
    </location>
</feature>
<dbReference type="EMBL" id="AESD01000721">
    <property type="protein sequence ID" value="EHJ10435.1"/>
    <property type="molecule type" value="Genomic_DNA"/>
</dbReference>
<accession>G5JBL4</accession>
<evidence type="ECO:0000313" key="1">
    <source>
        <dbReference type="EMBL" id="EHJ10435.1"/>
    </source>
</evidence>
<sequence>LTPTTLTYVVITKAQQLSAVIKAIAS</sequence>
<evidence type="ECO:0000313" key="2">
    <source>
        <dbReference type="Proteomes" id="UP000003477"/>
    </source>
</evidence>
<proteinExistence type="predicted"/>